<dbReference type="Gene3D" id="3.30.460.10">
    <property type="entry name" value="Beta Polymerase, domain 2"/>
    <property type="match status" value="1"/>
</dbReference>
<evidence type="ECO:0000313" key="3">
    <source>
        <dbReference type="Proteomes" id="UP001319921"/>
    </source>
</evidence>
<evidence type="ECO:0000313" key="2">
    <source>
        <dbReference type="EMBL" id="BDB98131.1"/>
    </source>
</evidence>
<reference evidence="2 3" key="1">
    <citation type="journal article" date="2022" name="Microbiol. Resour. Announc.">
        <title>Complete Genome Sequence of the Hyperthermophilic and Acidophilic Archaeon Saccharolobus caldissimus Strain HS-3T.</title>
        <authorList>
            <person name="Sakai H.D."/>
            <person name="Kurosawa N."/>
        </authorList>
    </citation>
    <scope>NUCLEOTIDE SEQUENCE [LARGE SCALE GENOMIC DNA]</scope>
    <source>
        <strain evidence="2 3">JCM32116</strain>
    </source>
</reference>
<dbReference type="CDD" id="cd05403">
    <property type="entry name" value="NT_KNTase_like"/>
    <property type="match status" value="1"/>
</dbReference>
<proteinExistence type="predicted"/>
<dbReference type="PANTHER" id="PTHR37030:SF1">
    <property type="entry name" value="NUCLEOTIDYLTRANSFERASE"/>
    <property type="match status" value="1"/>
</dbReference>
<dbReference type="Proteomes" id="UP001319921">
    <property type="component" value="Chromosome"/>
</dbReference>
<name>A0AAQ4CQQ0_9CREN</name>
<dbReference type="InterPro" id="IPR043519">
    <property type="entry name" value="NT_sf"/>
</dbReference>
<protein>
    <submittedName>
        <fullName evidence="2">DNA polymerase subunit beta</fullName>
    </submittedName>
</protein>
<dbReference type="EMBL" id="AP025226">
    <property type="protein sequence ID" value="BDB98131.1"/>
    <property type="molecule type" value="Genomic_DNA"/>
</dbReference>
<dbReference type="KEGG" id="scas:SACC_11480"/>
<accession>A0AAQ4CQQ0</accession>
<dbReference type="GO" id="GO:0016779">
    <property type="term" value="F:nucleotidyltransferase activity"/>
    <property type="evidence" value="ECO:0007669"/>
    <property type="project" value="InterPro"/>
</dbReference>
<gene>
    <name evidence="2" type="ORF">SACC_11480</name>
</gene>
<evidence type="ECO:0000259" key="1">
    <source>
        <dbReference type="Pfam" id="PF01909"/>
    </source>
</evidence>
<dbReference type="RefSeq" id="WP_229572061.1">
    <property type="nucleotide sequence ID" value="NZ_AP025226.1"/>
</dbReference>
<dbReference type="SUPFAM" id="SSF81301">
    <property type="entry name" value="Nucleotidyltransferase"/>
    <property type="match status" value="1"/>
</dbReference>
<organism evidence="2 3">
    <name type="scientific">Saccharolobus caldissimus</name>
    <dbReference type="NCBI Taxonomy" id="1702097"/>
    <lineage>
        <taxon>Archaea</taxon>
        <taxon>Thermoproteota</taxon>
        <taxon>Thermoprotei</taxon>
        <taxon>Sulfolobales</taxon>
        <taxon>Sulfolobaceae</taxon>
        <taxon>Saccharolobus</taxon>
    </lineage>
</organism>
<dbReference type="PANTHER" id="PTHR37030">
    <property type="entry name" value="NUCLEOTIDYLTRANSFERASE"/>
    <property type="match status" value="1"/>
</dbReference>
<dbReference type="GeneID" id="68865889"/>
<dbReference type="InterPro" id="IPR002934">
    <property type="entry name" value="Polymerase_NTP_transf_dom"/>
</dbReference>
<dbReference type="Pfam" id="PF01909">
    <property type="entry name" value="NTP_transf_2"/>
    <property type="match status" value="1"/>
</dbReference>
<dbReference type="AlphaFoldDB" id="A0AAQ4CQQ0"/>
<feature type="domain" description="Polymerase nucleotidyl transferase" evidence="1">
    <location>
        <begin position="25"/>
        <end position="106"/>
    </location>
</feature>
<keyword evidence="3" id="KW-1185">Reference proteome</keyword>
<sequence length="114" mass="13701">MSITDILEENKRIRDHYIKNLDFYLSKIKETVKNIDSNAKVILFGSYIRGNFRPDSDIDILIITNSINNEIDRLRIYHEVNKTIGNVNPFEIHVITENEYKFWYIRFLDVYKEI</sequence>